<feature type="transmembrane region" description="Helical" evidence="7">
    <location>
        <begin position="333"/>
        <end position="353"/>
    </location>
</feature>
<gene>
    <name evidence="8" type="ORF">IAA19_03855</name>
</gene>
<evidence type="ECO:0000256" key="6">
    <source>
        <dbReference type="ARBA" id="ARBA00023136"/>
    </source>
</evidence>
<dbReference type="GO" id="GO:0005886">
    <property type="term" value="C:plasma membrane"/>
    <property type="evidence" value="ECO:0007669"/>
    <property type="project" value="UniProtKB-SubCell"/>
</dbReference>
<evidence type="ECO:0000256" key="4">
    <source>
        <dbReference type="ARBA" id="ARBA00022692"/>
    </source>
</evidence>
<dbReference type="CDD" id="cd13127">
    <property type="entry name" value="MATE_tuaB_like"/>
    <property type="match status" value="1"/>
</dbReference>
<dbReference type="EMBL" id="DXBM01000034">
    <property type="protein sequence ID" value="HIZ46140.1"/>
    <property type="molecule type" value="Genomic_DNA"/>
</dbReference>
<feature type="transmembrane region" description="Helical" evidence="7">
    <location>
        <begin position="301"/>
        <end position="321"/>
    </location>
</feature>
<dbReference type="PANTHER" id="PTHR30250:SF10">
    <property type="entry name" value="LIPOPOLYSACCHARIDE BIOSYNTHESIS PROTEIN WZXC"/>
    <property type="match status" value="1"/>
</dbReference>
<evidence type="ECO:0000313" key="9">
    <source>
        <dbReference type="Proteomes" id="UP000824062"/>
    </source>
</evidence>
<reference evidence="8" key="1">
    <citation type="journal article" date="2021" name="PeerJ">
        <title>Extensive microbial diversity within the chicken gut microbiome revealed by metagenomics and culture.</title>
        <authorList>
            <person name="Gilroy R."/>
            <person name="Ravi A."/>
            <person name="Getino M."/>
            <person name="Pursley I."/>
            <person name="Horton D.L."/>
            <person name="Alikhan N.F."/>
            <person name="Baker D."/>
            <person name="Gharbi K."/>
            <person name="Hall N."/>
            <person name="Watson M."/>
            <person name="Adriaenssens E.M."/>
            <person name="Foster-Nyarko E."/>
            <person name="Jarju S."/>
            <person name="Secka A."/>
            <person name="Antonio M."/>
            <person name="Oren A."/>
            <person name="Chaudhuri R.R."/>
            <person name="La Ragione R."/>
            <person name="Hildebrand F."/>
            <person name="Pallen M.J."/>
        </authorList>
    </citation>
    <scope>NUCLEOTIDE SEQUENCE</scope>
    <source>
        <strain evidence="8">ChiHjej12B11-14209</strain>
    </source>
</reference>
<feature type="transmembrane region" description="Helical" evidence="7">
    <location>
        <begin position="449"/>
        <end position="470"/>
    </location>
</feature>
<feature type="transmembrane region" description="Helical" evidence="7">
    <location>
        <begin position="87"/>
        <end position="111"/>
    </location>
</feature>
<comment type="subcellular location">
    <subcellularLocation>
        <location evidence="1">Cell membrane</location>
        <topology evidence="1">Multi-pass membrane protein</topology>
    </subcellularLocation>
</comment>
<keyword evidence="5 7" id="KW-1133">Transmembrane helix</keyword>
<sequence length="489" mass="53906">MTINNKKMNITRMQTIRALLWKLFERGGNAIAQVVIQICLARLLSPNQFGMLSIMLVFVNLGNVIVQSGMNTGLIQTPKLSRIDCSTVFWMSFAISLVLYVLLFLCAPTIADFYSMNELVWPLRILGLLLIINSYNSIQISLVTRNLETRKLFVATLISSSISALLGIGCALSDWGVWALVIQQLSYQLTNCLALAVQLSWRPRLIFSVSSAKRLFGFGSRLLISGLLDQGYQSLSDLVIGRQFSAEILGFVSQGKKYPQAIGNILDGAIQPVMLSAVARAQDNTLLVKSLVRRALKTSTFLIIPAMSLFALIAPTLVPILLGDQWSDTVWFMQVYCVVYAMLPIHTANLQALNGMGRSDLFLRLELVKKTYGITWIVFSAIVVGDVRFMVAGYLVTGLLSTAVNAWPNKKVIGYSYEEQIKDILPAIGLTIVSLSAGAAITLLPVSGLALIIIQIGAFVGVYIATAFLFRVEELTYLVETLEEMLLKR</sequence>
<dbReference type="Pfam" id="PF13440">
    <property type="entry name" value="Polysacc_synt_3"/>
    <property type="match status" value="1"/>
</dbReference>
<name>A0A9D2EZ24_9ACTN</name>
<comment type="similarity">
    <text evidence="2">Belongs to the polysaccharide synthase family.</text>
</comment>
<feature type="transmembrane region" description="Helical" evidence="7">
    <location>
        <begin position="123"/>
        <end position="143"/>
    </location>
</feature>
<comment type="caution">
    <text evidence="8">The sequence shown here is derived from an EMBL/GenBank/DDBJ whole genome shotgun (WGS) entry which is preliminary data.</text>
</comment>
<dbReference type="AlphaFoldDB" id="A0A9D2EZ24"/>
<evidence type="ECO:0000256" key="7">
    <source>
        <dbReference type="SAM" id="Phobius"/>
    </source>
</evidence>
<keyword evidence="4 7" id="KW-0812">Transmembrane</keyword>
<dbReference type="Proteomes" id="UP000824062">
    <property type="component" value="Unassembled WGS sequence"/>
</dbReference>
<organism evidence="8 9">
    <name type="scientific">Candidatus Olsenella pullistercoris</name>
    <dbReference type="NCBI Taxonomy" id="2838712"/>
    <lineage>
        <taxon>Bacteria</taxon>
        <taxon>Bacillati</taxon>
        <taxon>Actinomycetota</taxon>
        <taxon>Coriobacteriia</taxon>
        <taxon>Coriobacteriales</taxon>
        <taxon>Atopobiaceae</taxon>
        <taxon>Olsenella</taxon>
    </lineage>
</organism>
<evidence type="ECO:0000256" key="2">
    <source>
        <dbReference type="ARBA" id="ARBA00007430"/>
    </source>
</evidence>
<reference evidence="8" key="2">
    <citation type="submission" date="2021-04" db="EMBL/GenBank/DDBJ databases">
        <authorList>
            <person name="Gilroy R."/>
        </authorList>
    </citation>
    <scope>NUCLEOTIDE SEQUENCE</scope>
    <source>
        <strain evidence="8">ChiHjej12B11-14209</strain>
    </source>
</reference>
<feature type="transmembrane region" description="Helical" evidence="7">
    <location>
        <begin position="424"/>
        <end position="444"/>
    </location>
</feature>
<feature type="transmembrane region" description="Helical" evidence="7">
    <location>
        <begin position="374"/>
        <end position="404"/>
    </location>
</feature>
<protein>
    <submittedName>
        <fullName evidence="8">Lipopolysaccharide biosynthesis protein</fullName>
    </submittedName>
</protein>
<evidence type="ECO:0000256" key="5">
    <source>
        <dbReference type="ARBA" id="ARBA00022989"/>
    </source>
</evidence>
<keyword evidence="3" id="KW-1003">Cell membrane</keyword>
<evidence type="ECO:0000256" key="1">
    <source>
        <dbReference type="ARBA" id="ARBA00004651"/>
    </source>
</evidence>
<proteinExistence type="inferred from homology"/>
<evidence type="ECO:0000256" key="3">
    <source>
        <dbReference type="ARBA" id="ARBA00022475"/>
    </source>
</evidence>
<dbReference type="PANTHER" id="PTHR30250">
    <property type="entry name" value="PST FAMILY PREDICTED COLANIC ACID TRANSPORTER"/>
    <property type="match status" value="1"/>
</dbReference>
<keyword evidence="6 7" id="KW-0472">Membrane</keyword>
<dbReference type="InterPro" id="IPR050833">
    <property type="entry name" value="Poly_Biosynth_Transport"/>
</dbReference>
<accession>A0A9D2EZ24</accession>
<evidence type="ECO:0000313" key="8">
    <source>
        <dbReference type="EMBL" id="HIZ46140.1"/>
    </source>
</evidence>